<dbReference type="CDD" id="cd12797">
    <property type="entry name" value="M23_peptidase"/>
    <property type="match status" value="1"/>
</dbReference>
<dbReference type="PANTHER" id="PTHR21666:SF289">
    <property type="entry name" value="L-ALA--D-GLU ENDOPEPTIDASE"/>
    <property type="match status" value="1"/>
</dbReference>
<dbReference type="Pfam" id="PF01551">
    <property type="entry name" value="Peptidase_M23"/>
    <property type="match status" value="1"/>
</dbReference>
<dbReference type="Gene3D" id="2.70.70.10">
    <property type="entry name" value="Glucose Permease (Domain IIA)"/>
    <property type="match status" value="1"/>
</dbReference>
<sequence length="739" mass="79141">MCILVFAVLGIGYWLDRPDDSGSGDEEMTATEVAEAIVPVYVPTIIDLPGDPIRIDLGAHARSAVKELRVPAPLAAQGVSGPLHLVSVRIMESGKRLTLSVPSTQQDFAFFQSQRDQAALEPAADAKPADAEIDADNAPDATGIGEEGAVAGDETGGWGDIQDAGISGADAEFEQTEIQNNTTAVRLIREADRYEPTEDVFVHVVAPSTPKAFLTDNNINLLDSTRVSDAFRTALDMEELQAGSIVAMRQLRSGGRADDRKLVQIAVYLPERFLGALAVTTDGSFKSAVDPWVERNLFERIEDEPQTAQVRVRLLDAVFSTGLRSGVPSSIVGEVIMYLSRKHDLSDFASPEDMLTLVFADTARQGGESAGKVLYVALDRAENPIRCFIFKPADANDFNCFDEHDQTGTISVSNGMVTPVSGGVMTSRFGPRRHPILKKVLMHKGVDWAAPSGTPVRAAYDGTLAYAGDAGGYGNMVKLSHPGGTETRYAHLSRFAEGVAAGQAVKAGATIGYVGTTGRSTGPHLHFEFYRGGTAVNPLEAETASAASDPGAVGQLVDRIVQVESGGNATAKNPLSSATGLGQFIDSTWLRMMRTYRPDLASSLPRDKQLALRFDPTLSREMVANLARENKAYLEAGGHSITAGRLYLAHFLGPEGARIVLSNDDATDLLSLLGSGVISANKFLTGKDVAYIKDWAERKMSGRRGVARASRRPETRSVAQTSPEFMLYRKTLLALLGGV</sequence>
<evidence type="ECO:0000313" key="4">
    <source>
        <dbReference type="Proteomes" id="UP001081283"/>
    </source>
</evidence>
<evidence type="ECO:0000259" key="2">
    <source>
        <dbReference type="Pfam" id="PF01551"/>
    </source>
</evidence>
<gene>
    <name evidence="3" type="ORF">OEG82_14225</name>
</gene>
<dbReference type="Gene3D" id="1.10.530.10">
    <property type="match status" value="1"/>
</dbReference>
<name>A0ABT3YGZ6_9HYPH</name>
<protein>
    <submittedName>
        <fullName evidence="3">M23 family metallopeptidase</fullName>
    </submittedName>
</protein>
<reference evidence="3" key="1">
    <citation type="submission" date="2022-10" db="EMBL/GenBank/DDBJ databases">
        <title>Hoeflea sp. J2-29, isolated from marine algae.</title>
        <authorList>
            <person name="Kristyanto S."/>
            <person name="Kim J.M."/>
            <person name="Jeon C.O."/>
        </authorList>
    </citation>
    <scope>NUCLEOTIDE SEQUENCE</scope>
    <source>
        <strain evidence="3">J2-29</strain>
    </source>
</reference>
<keyword evidence="1" id="KW-0732">Signal</keyword>
<dbReference type="EMBL" id="JAOVZQ010000001">
    <property type="protein sequence ID" value="MCY0095170.1"/>
    <property type="molecule type" value="Genomic_DNA"/>
</dbReference>
<dbReference type="SUPFAM" id="SSF51261">
    <property type="entry name" value="Duplicated hybrid motif"/>
    <property type="match status" value="1"/>
</dbReference>
<dbReference type="SUPFAM" id="SSF53955">
    <property type="entry name" value="Lysozyme-like"/>
    <property type="match status" value="1"/>
</dbReference>
<dbReference type="PANTHER" id="PTHR21666">
    <property type="entry name" value="PEPTIDASE-RELATED"/>
    <property type="match status" value="1"/>
</dbReference>
<dbReference type="InterPro" id="IPR023346">
    <property type="entry name" value="Lysozyme-like_dom_sf"/>
</dbReference>
<dbReference type="InterPro" id="IPR050570">
    <property type="entry name" value="Cell_wall_metabolism_enzyme"/>
</dbReference>
<proteinExistence type="predicted"/>
<dbReference type="RefSeq" id="WP_267613065.1">
    <property type="nucleotide sequence ID" value="NZ_JAOVZQ010000001.1"/>
</dbReference>
<keyword evidence="4" id="KW-1185">Reference proteome</keyword>
<feature type="domain" description="M23ase beta-sheet core" evidence="2">
    <location>
        <begin position="442"/>
        <end position="538"/>
    </location>
</feature>
<dbReference type="InterPro" id="IPR016047">
    <property type="entry name" value="M23ase_b-sheet_dom"/>
</dbReference>
<dbReference type="Proteomes" id="UP001081283">
    <property type="component" value="Unassembled WGS sequence"/>
</dbReference>
<organism evidence="3 4">
    <name type="scientific">Hoeflea ulvae</name>
    <dbReference type="NCBI Taxonomy" id="2983764"/>
    <lineage>
        <taxon>Bacteria</taxon>
        <taxon>Pseudomonadati</taxon>
        <taxon>Pseudomonadota</taxon>
        <taxon>Alphaproteobacteria</taxon>
        <taxon>Hyphomicrobiales</taxon>
        <taxon>Rhizobiaceae</taxon>
        <taxon>Hoeflea</taxon>
    </lineage>
</organism>
<evidence type="ECO:0000313" key="3">
    <source>
        <dbReference type="EMBL" id="MCY0095170.1"/>
    </source>
</evidence>
<accession>A0ABT3YGZ6</accession>
<evidence type="ECO:0000256" key="1">
    <source>
        <dbReference type="ARBA" id="ARBA00022729"/>
    </source>
</evidence>
<dbReference type="InterPro" id="IPR011055">
    <property type="entry name" value="Dup_hybrid_motif"/>
</dbReference>
<comment type="caution">
    <text evidence="3">The sequence shown here is derived from an EMBL/GenBank/DDBJ whole genome shotgun (WGS) entry which is preliminary data.</text>
</comment>